<dbReference type="STRING" id="118967.SAMN02745191_0594"/>
<protein>
    <submittedName>
        <fullName evidence="2">4-methyl-5(B-hydroxyethyl)-thiazole monophosphate biosynthesis</fullName>
    </submittedName>
</protein>
<keyword evidence="3" id="KW-1185">Reference proteome</keyword>
<dbReference type="InterPro" id="IPR029062">
    <property type="entry name" value="Class_I_gatase-like"/>
</dbReference>
<dbReference type="InterPro" id="IPR006287">
    <property type="entry name" value="DJ-1"/>
</dbReference>
<dbReference type="Pfam" id="PF01965">
    <property type="entry name" value="DJ-1_PfpI"/>
    <property type="match status" value="1"/>
</dbReference>
<dbReference type="RefSeq" id="WP_143254373.1">
    <property type="nucleotide sequence ID" value="NZ_FUWY01000001.1"/>
</dbReference>
<gene>
    <name evidence="2" type="ORF">SAMN02745191_0594</name>
</gene>
<accession>A0A1T4KL77</accession>
<dbReference type="CDD" id="cd03135">
    <property type="entry name" value="GATase1_DJ-1"/>
    <property type="match status" value="1"/>
</dbReference>
<dbReference type="PANTHER" id="PTHR48094">
    <property type="entry name" value="PROTEIN/NUCLEIC ACID DEGLYCASE DJ-1-RELATED"/>
    <property type="match status" value="1"/>
</dbReference>
<proteinExistence type="predicted"/>
<name>A0A1T4KL77_9FIRM</name>
<dbReference type="OrthoDB" id="9792284at2"/>
<dbReference type="Gene3D" id="3.40.50.880">
    <property type="match status" value="1"/>
</dbReference>
<dbReference type="InterPro" id="IPR002818">
    <property type="entry name" value="DJ-1/PfpI"/>
</dbReference>
<dbReference type="Proteomes" id="UP000243297">
    <property type="component" value="Unassembled WGS sequence"/>
</dbReference>
<dbReference type="AlphaFoldDB" id="A0A1T4KL77"/>
<dbReference type="NCBIfam" id="TIGR01383">
    <property type="entry name" value="not_thiJ"/>
    <property type="match status" value="1"/>
</dbReference>
<evidence type="ECO:0000259" key="1">
    <source>
        <dbReference type="Pfam" id="PF01965"/>
    </source>
</evidence>
<organism evidence="2 3">
    <name type="scientific">Anaerorhabdus furcosa</name>
    <dbReference type="NCBI Taxonomy" id="118967"/>
    <lineage>
        <taxon>Bacteria</taxon>
        <taxon>Bacillati</taxon>
        <taxon>Bacillota</taxon>
        <taxon>Erysipelotrichia</taxon>
        <taxon>Erysipelotrichales</taxon>
        <taxon>Erysipelotrichaceae</taxon>
        <taxon>Anaerorhabdus</taxon>
    </lineage>
</organism>
<dbReference type="SUPFAM" id="SSF52317">
    <property type="entry name" value="Class I glutamine amidotransferase-like"/>
    <property type="match status" value="1"/>
</dbReference>
<dbReference type="InterPro" id="IPR050325">
    <property type="entry name" value="Prot/Nucl_acid_deglycase"/>
</dbReference>
<dbReference type="GO" id="GO:0005737">
    <property type="term" value="C:cytoplasm"/>
    <property type="evidence" value="ECO:0007669"/>
    <property type="project" value="TreeGrafter"/>
</dbReference>
<feature type="domain" description="DJ-1/PfpI" evidence="1">
    <location>
        <begin position="2"/>
        <end position="163"/>
    </location>
</feature>
<evidence type="ECO:0000313" key="3">
    <source>
        <dbReference type="Proteomes" id="UP000243297"/>
    </source>
</evidence>
<dbReference type="PANTHER" id="PTHR48094:SF12">
    <property type="entry name" value="PARKINSON DISEASE PROTEIN 7 HOMOLOG"/>
    <property type="match status" value="1"/>
</dbReference>
<reference evidence="3" key="1">
    <citation type="submission" date="2017-02" db="EMBL/GenBank/DDBJ databases">
        <authorList>
            <person name="Varghese N."/>
            <person name="Submissions S."/>
        </authorList>
    </citation>
    <scope>NUCLEOTIDE SEQUENCE [LARGE SCALE GENOMIC DNA]</scope>
    <source>
        <strain evidence="3">ATCC 25662</strain>
    </source>
</reference>
<sequence>MMKCAIFCANGFEECEALLVTDLLRRANIQIDIVSMNQELEVISSHNVKIIADECFMDINFNEYDVLVLPGGQPGTTHLQENEKLQKVILNHHAMGKLLCAICAAPSILGFLGLLQNKKATCFPTFRDKCTGALLSDEKVVQDGNIITGKGLGAAIEFAACIINNIQDKETAETVLKQIQY</sequence>
<dbReference type="EMBL" id="FUWY01000001">
    <property type="protein sequence ID" value="SJZ43151.1"/>
    <property type="molecule type" value="Genomic_DNA"/>
</dbReference>
<evidence type="ECO:0000313" key="2">
    <source>
        <dbReference type="EMBL" id="SJZ43151.1"/>
    </source>
</evidence>